<dbReference type="HAMAP" id="MF_00378">
    <property type="entry name" value="Exonuc_7_L"/>
    <property type="match status" value="1"/>
</dbReference>
<dbReference type="PANTHER" id="PTHR30008:SF0">
    <property type="entry name" value="EXODEOXYRIBONUCLEASE 7 LARGE SUBUNIT"/>
    <property type="match status" value="1"/>
</dbReference>
<reference evidence="9 10" key="1">
    <citation type="journal article" date="2015" name="Genome Announc.">
        <title>Complete Genome Sequence of Spiroplasma turonicum Strain Tab4cT, a Parasite of a Horse Fly, Haematopota sp. (Diptera: Tabanidae).</title>
        <authorList>
            <person name="Davis R.E."/>
            <person name="Shao J."/>
            <person name="Zhao Y."/>
            <person name="Gasparich G.E."/>
            <person name="Gaynor B.J."/>
            <person name="Donofrio N."/>
        </authorList>
    </citation>
    <scope>NUCLEOTIDE SEQUENCE [LARGE SCALE GENOMIC DNA]</scope>
    <source>
        <strain evidence="9 10">Tab4c</strain>
    </source>
</reference>
<keyword evidence="1 5" id="KW-0963">Cytoplasm</keyword>
<dbReference type="EC" id="3.1.11.6" evidence="5"/>
<dbReference type="Pfam" id="PF02601">
    <property type="entry name" value="Exonuc_VII_L"/>
    <property type="match status" value="1"/>
</dbReference>
<dbReference type="GO" id="GO:0006308">
    <property type="term" value="P:DNA catabolic process"/>
    <property type="evidence" value="ECO:0007669"/>
    <property type="project" value="UniProtKB-UniRule"/>
</dbReference>
<dbReference type="GO" id="GO:0009318">
    <property type="term" value="C:exodeoxyribonuclease VII complex"/>
    <property type="evidence" value="ECO:0007669"/>
    <property type="project" value="UniProtKB-UniRule"/>
</dbReference>
<evidence type="ECO:0000256" key="1">
    <source>
        <dbReference type="ARBA" id="ARBA00022490"/>
    </source>
</evidence>
<organism evidence="9 10">
    <name type="scientific">Spiroplasma turonicum</name>
    <dbReference type="NCBI Taxonomy" id="216946"/>
    <lineage>
        <taxon>Bacteria</taxon>
        <taxon>Bacillati</taxon>
        <taxon>Mycoplasmatota</taxon>
        <taxon>Mollicutes</taxon>
        <taxon>Entomoplasmatales</taxon>
        <taxon>Spiroplasmataceae</taxon>
        <taxon>Spiroplasma</taxon>
    </lineage>
</organism>
<evidence type="ECO:0000256" key="6">
    <source>
        <dbReference type="RuleBase" id="RU004355"/>
    </source>
</evidence>
<evidence type="ECO:0000256" key="5">
    <source>
        <dbReference type="HAMAP-Rule" id="MF_00378"/>
    </source>
</evidence>
<comment type="catalytic activity">
    <reaction evidence="5 6">
        <text>Exonucleolytic cleavage in either 5'- to 3'- or 3'- to 5'-direction to yield nucleoside 5'-phosphates.</text>
        <dbReference type="EC" id="3.1.11.6"/>
    </reaction>
</comment>
<dbReference type="Proteomes" id="UP000067243">
    <property type="component" value="Chromosome"/>
</dbReference>
<dbReference type="AlphaFoldDB" id="A0A0K1P636"/>
<dbReference type="PANTHER" id="PTHR30008">
    <property type="entry name" value="EXODEOXYRIBONUCLEASE 7 LARGE SUBUNIT"/>
    <property type="match status" value="1"/>
</dbReference>
<feature type="domain" description="Exonuclease VII large subunit C-terminal" evidence="7">
    <location>
        <begin position="125"/>
        <end position="436"/>
    </location>
</feature>
<comment type="similarity">
    <text evidence="5 6">Belongs to the XseA family.</text>
</comment>
<gene>
    <name evidence="5 9" type="primary">xseA</name>
    <name evidence="9" type="ORF">STURON_00484</name>
</gene>
<name>A0A0K1P636_9MOLU</name>
<dbReference type="NCBIfam" id="TIGR00237">
    <property type="entry name" value="xseA"/>
    <property type="match status" value="1"/>
</dbReference>
<evidence type="ECO:0000259" key="7">
    <source>
        <dbReference type="Pfam" id="PF02601"/>
    </source>
</evidence>
<dbReference type="GO" id="GO:0003676">
    <property type="term" value="F:nucleic acid binding"/>
    <property type="evidence" value="ECO:0007669"/>
    <property type="project" value="InterPro"/>
</dbReference>
<dbReference type="PATRIC" id="fig|216946.3.peg.486"/>
<keyword evidence="4 5" id="KW-0269">Exonuclease</keyword>
<dbReference type="GO" id="GO:0008855">
    <property type="term" value="F:exodeoxyribonuclease VII activity"/>
    <property type="evidence" value="ECO:0007669"/>
    <property type="project" value="UniProtKB-UniRule"/>
</dbReference>
<dbReference type="GO" id="GO:0005737">
    <property type="term" value="C:cytoplasm"/>
    <property type="evidence" value="ECO:0007669"/>
    <property type="project" value="UniProtKB-SubCell"/>
</dbReference>
<dbReference type="InterPro" id="IPR003753">
    <property type="entry name" value="Exonuc_VII_L"/>
</dbReference>
<dbReference type="InterPro" id="IPR025824">
    <property type="entry name" value="OB-fold_nuc-bd_dom"/>
</dbReference>
<keyword evidence="3 5" id="KW-0378">Hydrolase</keyword>
<accession>A0A0K1P636</accession>
<evidence type="ECO:0000256" key="3">
    <source>
        <dbReference type="ARBA" id="ARBA00022801"/>
    </source>
</evidence>
<comment type="subcellular location">
    <subcellularLocation>
        <location evidence="5 6">Cytoplasm</location>
    </subcellularLocation>
</comment>
<protein>
    <recommendedName>
        <fullName evidence="5">Exodeoxyribonuclease 7 large subunit</fullName>
        <ecNumber evidence="5">3.1.11.6</ecNumber>
    </recommendedName>
    <alternativeName>
        <fullName evidence="5">Exodeoxyribonuclease VII large subunit</fullName>
        <shortName evidence="5">Exonuclease VII large subunit</shortName>
    </alternativeName>
</protein>
<proteinExistence type="inferred from homology"/>
<evidence type="ECO:0000256" key="2">
    <source>
        <dbReference type="ARBA" id="ARBA00022722"/>
    </source>
</evidence>
<comment type="function">
    <text evidence="5">Bidirectionally degrades single-stranded DNA into large acid-insoluble oligonucleotides, which are then degraded further into small acid-soluble oligonucleotides.</text>
</comment>
<feature type="domain" description="OB-fold nucleic acid binding" evidence="8">
    <location>
        <begin position="7"/>
        <end position="101"/>
    </location>
</feature>
<dbReference type="EMBL" id="CP012328">
    <property type="protein sequence ID" value="AKU79730.1"/>
    <property type="molecule type" value="Genomic_DNA"/>
</dbReference>
<dbReference type="STRING" id="216946.STURO_v1c04820"/>
<dbReference type="RefSeq" id="WP_075048324.1">
    <property type="nucleotide sequence ID" value="NZ_CP012328.1"/>
</dbReference>
<evidence type="ECO:0000256" key="4">
    <source>
        <dbReference type="ARBA" id="ARBA00022839"/>
    </source>
</evidence>
<sequence>MDKSFIKVSELNEKLKYSLENDDSLKSLSIKGEVANLTHNIKGHIYFSLKDADSKIDCAIWKFNAHKFKNLNIEEGTEIIATGNITYYVKTGKITYVVNDLKIDGIGELNILYNKRFNQLKESGWFNDERKKPIPKLPKNIGVVTAATGDAVRDIINSIKRRFPLVNLFIFPAMVQGDESAKDIASKIQQANNFKTKLDVLIVGRGGGSYEDLWSFNEMEVLNAIYNSEIPIITGIGHEADFTIADYVSDARASTPTAAGEKATPDVNNLQQLLNNKLNMFIEKVNTRINYYKEIINTSSKNYITIINNKIENSKIILNNQSNLIKNFVISKLHKYNDSIKNTKQIYYNSILNKIKYHKIEISNWNSLWEKLIIDKLKDCGNKLMNYQTSINSHDPNLILSKGYSIIKNNNKILRSKNDFDNIDIINVTLNDGDVDLNIKKGN</sequence>
<evidence type="ECO:0000259" key="8">
    <source>
        <dbReference type="Pfam" id="PF13742"/>
    </source>
</evidence>
<evidence type="ECO:0000313" key="10">
    <source>
        <dbReference type="Proteomes" id="UP000067243"/>
    </source>
</evidence>
<comment type="subunit">
    <text evidence="5">Heterooligomer composed of large and small subunits.</text>
</comment>
<keyword evidence="10" id="KW-1185">Reference proteome</keyword>
<dbReference type="Pfam" id="PF13742">
    <property type="entry name" value="tRNA_anti_2"/>
    <property type="match status" value="1"/>
</dbReference>
<dbReference type="CDD" id="cd04489">
    <property type="entry name" value="ExoVII_LU_OBF"/>
    <property type="match status" value="1"/>
</dbReference>
<dbReference type="InterPro" id="IPR020579">
    <property type="entry name" value="Exonuc_VII_lsu_C"/>
</dbReference>
<evidence type="ECO:0000313" key="9">
    <source>
        <dbReference type="EMBL" id="AKU79730.1"/>
    </source>
</evidence>
<dbReference type="OrthoDB" id="9802795at2"/>
<dbReference type="KEGG" id="stur:STURON_00484"/>
<keyword evidence="2 5" id="KW-0540">Nuclease</keyword>